<protein>
    <submittedName>
        <fullName evidence="2">Uncharacterized protein</fullName>
    </submittedName>
</protein>
<accession>A0AAW0T9Q4</accession>
<dbReference type="EMBL" id="JARAKH010000036">
    <property type="protein sequence ID" value="KAK8383670.1"/>
    <property type="molecule type" value="Genomic_DNA"/>
</dbReference>
<sequence length="74" mass="8286">MVGWAGRGGGGQERAGWDGKRLEGMWKRERGCGRDGREQGRAGEWENGRKEGDCRNLSAARTYFNLLFGKVEQP</sequence>
<name>A0AAW0T9Q4_SCYPA</name>
<dbReference type="Proteomes" id="UP001487740">
    <property type="component" value="Unassembled WGS sequence"/>
</dbReference>
<feature type="region of interest" description="Disordered" evidence="1">
    <location>
        <begin position="1"/>
        <end position="20"/>
    </location>
</feature>
<evidence type="ECO:0000256" key="1">
    <source>
        <dbReference type="SAM" id="MobiDB-lite"/>
    </source>
</evidence>
<organism evidence="2 3">
    <name type="scientific">Scylla paramamosain</name>
    <name type="common">Mud crab</name>
    <dbReference type="NCBI Taxonomy" id="85552"/>
    <lineage>
        <taxon>Eukaryota</taxon>
        <taxon>Metazoa</taxon>
        <taxon>Ecdysozoa</taxon>
        <taxon>Arthropoda</taxon>
        <taxon>Crustacea</taxon>
        <taxon>Multicrustacea</taxon>
        <taxon>Malacostraca</taxon>
        <taxon>Eumalacostraca</taxon>
        <taxon>Eucarida</taxon>
        <taxon>Decapoda</taxon>
        <taxon>Pleocyemata</taxon>
        <taxon>Brachyura</taxon>
        <taxon>Eubrachyura</taxon>
        <taxon>Portunoidea</taxon>
        <taxon>Portunidae</taxon>
        <taxon>Portuninae</taxon>
        <taxon>Scylla</taxon>
    </lineage>
</organism>
<keyword evidence="3" id="KW-1185">Reference proteome</keyword>
<comment type="caution">
    <text evidence="2">The sequence shown here is derived from an EMBL/GenBank/DDBJ whole genome shotgun (WGS) entry which is preliminary data.</text>
</comment>
<feature type="region of interest" description="Disordered" evidence="1">
    <location>
        <begin position="31"/>
        <end position="51"/>
    </location>
</feature>
<evidence type="ECO:0000313" key="3">
    <source>
        <dbReference type="Proteomes" id="UP001487740"/>
    </source>
</evidence>
<dbReference type="AlphaFoldDB" id="A0AAW0T9Q4"/>
<proteinExistence type="predicted"/>
<reference evidence="2 3" key="1">
    <citation type="submission" date="2023-03" db="EMBL/GenBank/DDBJ databases">
        <title>High-quality genome of Scylla paramamosain provides insights in environmental adaptation.</title>
        <authorList>
            <person name="Zhang L."/>
        </authorList>
    </citation>
    <scope>NUCLEOTIDE SEQUENCE [LARGE SCALE GENOMIC DNA]</scope>
    <source>
        <strain evidence="2">LZ_2023a</strain>
        <tissue evidence="2">Muscle</tissue>
    </source>
</reference>
<evidence type="ECO:0000313" key="2">
    <source>
        <dbReference type="EMBL" id="KAK8383670.1"/>
    </source>
</evidence>
<feature type="compositionally biased region" description="Gly residues" evidence="1">
    <location>
        <begin position="1"/>
        <end position="13"/>
    </location>
</feature>
<gene>
    <name evidence="2" type="ORF">O3P69_015844</name>
</gene>